<protein>
    <submittedName>
        <fullName evidence="6">Phage holin family protein</fullName>
    </submittedName>
</protein>
<gene>
    <name evidence="6" type="ORF">NQ519_05020</name>
</gene>
<sequence length="170" mass="18577">MTGKFTETVLNMGCKLAEIFQTIQGWCVAMCVFVANFFAGYETAINAVIVCVALDTAWGIAAQIKRGHFALSELGRHGMLSKLALYASVIVGFILIERMAGVESHIAVVTVCTLICLVELWSMGGSALIVNPKMRFLRIFREVLAGEVARKMQVPVEEAKKYLDGTNEAL</sequence>
<evidence type="ECO:0000256" key="1">
    <source>
        <dbReference type="ARBA" id="ARBA00004141"/>
    </source>
</evidence>
<feature type="transmembrane region" description="Helical" evidence="5">
    <location>
        <begin position="106"/>
        <end position="130"/>
    </location>
</feature>
<accession>A0ABY5VBM3</accession>
<proteinExistence type="predicted"/>
<comment type="subcellular location">
    <subcellularLocation>
        <location evidence="1">Membrane</location>
        <topology evidence="1">Multi-pass membrane protein</topology>
    </subcellularLocation>
</comment>
<feature type="transmembrane region" description="Helical" evidence="5">
    <location>
        <begin position="44"/>
        <end position="62"/>
    </location>
</feature>
<dbReference type="EMBL" id="CP102252">
    <property type="protein sequence ID" value="UWN66199.1"/>
    <property type="molecule type" value="Genomic_DNA"/>
</dbReference>
<keyword evidence="4 5" id="KW-0472">Membrane</keyword>
<keyword evidence="3 5" id="KW-1133">Transmembrane helix</keyword>
<evidence type="ECO:0000313" key="7">
    <source>
        <dbReference type="Proteomes" id="UP001058267"/>
    </source>
</evidence>
<keyword evidence="2 5" id="KW-0812">Transmembrane</keyword>
<feature type="transmembrane region" description="Helical" evidence="5">
    <location>
        <begin position="83"/>
        <end position="100"/>
    </location>
</feature>
<evidence type="ECO:0000256" key="2">
    <source>
        <dbReference type="ARBA" id="ARBA00022692"/>
    </source>
</evidence>
<organism evidence="6 7">
    <name type="scientific">Alistipes senegalensis JC50</name>
    <dbReference type="NCBI Taxonomy" id="1033732"/>
    <lineage>
        <taxon>Bacteria</taxon>
        <taxon>Pseudomonadati</taxon>
        <taxon>Bacteroidota</taxon>
        <taxon>Bacteroidia</taxon>
        <taxon>Bacteroidales</taxon>
        <taxon>Rikenellaceae</taxon>
        <taxon>Alistipes</taxon>
    </lineage>
</organism>
<reference evidence="6" key="1">
    <citation type="journal article" date="2022" name="Cell">
        <title>Design, construction, and in vivo augmentation of a complex gut microbiome.</title>
        <authorList>
            <person name="Cheng A.G."/>
            <person name="Ho P.Y."/>
            <person name="Aranda-Diaz A."/>
            <person name="Jain S."/>
            <person name="Yu F.B."/>
            <person name="Meng X."/>
            <person name="Wang M."/>
            <person name="Iakiviak M."/>
            <person name="Nagashima K."/>
            <person name="Zhao A."/>
            <person name="Murugkar P."/>
            <person name="Patil A."/>
            <person name="Atabakhsh K."/>
            <person name="Weakley A."/>
            <person name="Yan J."/>
            <person name="Brumbaugh A.R."/>
            <person name="Higginbottom S."/>
            <person name="Dimas A."/>
            <person name="Shiver A.L."/>
            <person name="Deutschbauer A."/>
            <person name="Neff N."/>
            <person name="Sonnenburg J.L."/>
            <person name="Huang K.C."/>
            <person name="Fischbach M.A."/>
        </authorList>
    </citation>
    <scope>NUCLEOTIDE SEQUENCE</scope>
    <source>
        <strain evidence="6">JC50</strain>
    </source>
</reference>
<evidence type="ECO:0000256" key="3">
    <source>
        <dbReference type="ARBA" id="ARBA00022989"/>
    </source>
</evidence>
<dbReference type="RefSeq" id="WP_083871183.1">
    <property type="nucleotide sequence ID" value="NZ_CP102252.1"/>
</dbReference>
<name>A0ABY5VBM3_9BACT</name>
<dbReference type="Pfam" id="PF05105">
    <property type="entry name" value="Phage_holin_4_1"/>
    <property type="match status" value="1"/>
</dbReference>
<keyword evidence="7" id="KW-1185">Reference proteome</keyword>
<feature type="transmembrane region" description="Helical" evidence="5">
    <location>
        <begin position="20"/>
        <end position="38"/>
    </location>
</feature>
<evidence type="ECO:0000256" key="4">
    <source>
        <dbReference type="ARBA" id="ARBA00023136"/>
    </source>
</evidence>
<evidence type="ECO:0000313" key="6">
    <source>
        <dbReference type="EMBL" id="UWN66199.1"/>
    </source>
</evidence>
<dbReference type="Proteomes" id="UP001058267">
    <property type="component" value="Chromosome"/>
</dbReference>
<dbReference type="InterPro" id="IPR006480">
    <property type="entry name" value="Phage_holin_4_1"/>
</dbReference>
<evidence type="ECO:0000256" key="5">
    <source>
        <dbReference type="SAM" id="Phobius"/>
    </source>
</evidence>